<sequence>MALTDELRKTLNSATPLYVAAGTADLAAQKLRELPATLERLRAEAPERLPRLREQATNVALQGVGIALEYAVRARETYDGLAERGKTVVERRRGPAGEQEEQEEREEREETVTVERVAPVREPFTEPEEAKPASERKQAPAAEAKAEPKARAPRKASAPRRAPSKTAEKSADKSGADKSGADKSGADKSAEKRTPPTA</sequence>
<comment type="caution">
    <text evidence="2">The sequence shown here is derived from an EMBL/GenBank/DDBJ whole genome shotgun (WGS) entry which is preliminary data.</text>
</comment>
<gene>
    <name evidence="2" type="ORF">RM780_01160</name>
</gene>
<accession>A0ABU2L1Z4</accession>
<proteinExistence type="predicted"/>
<name>A0ABU2L1Z4_9ACTN</name>
<feature type="compositionally biased region" description="Basic and acidic residues" evidence="1">
    <location>
        <begin position="128"/>
        <end position="150"/>
    </location>
</feature>
<evidence type="ECO:0008006" key="4">
    <source>
        <dbReference type="Google" id="ProtNLM"/>
    </source>
</evidence>
<organism evidence="2 3">
    <name type="scientific">Streptomyces boetiae</name>
    <dbReference type="NCBI Taxonomy" id="3075541"/>
    <lineage>
        <taxon>Bacteria</taxon>
        <taxon>Bacillati</taxon>
        <taxon>Actinomycetota</taxon>
        <taxon>Actinomycetes</taxon>
        <taxon>Kitasatosporales</taxon>
        <taxon>Streptomycetaceae</taxon>
        <taxon>Streptomyces</taxon>
    </lineage>
</organism>
<evidence type="ECO:0000313" key="2">
    <source>
        <dbReference type="EMBL" id="MDT0305575.1"/>
    </source>
</evidence>
<feature type="region of interest" description="Disordered" evidence="1">
    <location>
        <begin position="79"/>
        <end position="198"/>
    </location>
</feature>
<feature type="compositionally biased region" description="Acidic residues" evidence="1">
    <location>
        <begin position="98"/>
        <end position="107"/>
    </location>
</feature>
<dbReference type="Proteomes" id="UP001183388">
    <property type="component" value="Unassembled WGS sequence"/>
</dbReference>
<evidence type="ECO:0000256" key="1">
    <source>
        <dbReference type="SAM" id="MobiDB-lite"/>
    </source>
</evidence>
<keyword evidence="3" id="KW-1185">Reference proteome</keyword>
<evidence type="ECO:0000313" key="3">
    <source>
        <dbReference type="Proteomes" id="UP001183388"/>
    </source>
</evidence>
<protein>
    <recommendedName>
        <fullName evidence="4">Translation initiation factor IF-2</fullName>
    </recommendedName>
</protein>
<feature type="compositionally biased region" description="Basic and acidic residues" evidence="1">
    <location>
        <begin position="166"/>
        <end position="198"/>
    </location>
</feature>
<dbReference type="EMBL" id="JAVREN010000001">
    <property type="protein sequence ID" value="MDT0305575.1"/>
    <property type="molecule type" value="Genomic_DNA"/>
</dbReference>
<reference evidence="3" key="1">
    <citation type="submission" date="2023-07" db="EMBL/GenBank/DDBJ databases">
        <title>30 novel species of actinomycetes from the DSMZ collection.</title>
        <authorList>
            <person name="Nouioui I."/>
        </authorList>
    </citation>
    <scope>NUCLEOTIDE SEQUENCE [LARGE SCALE GENOMIC DNA]</scope>
    <source>
        <strain evidence="3">DSM 44917</strain>
    </source>
</reference>
<dbReference type="RefSeq" id="WP_311628480.1">
    <property type="nucleotide sequence ID" value="NZ_JAVREN010000001.1"/>
</dbReference>
<feature type="compositionally biased region" description="Basic and acidic residues" evidence="1">
    <location>
        <begin position="79"/>
        <end position="95"/>
    </location>
</feature>